<protein>
    <recommendedName>
        <fullName evidence="3">histidine kinase</fullName>
        <ecNumber evidence="3">2.7.13.3</ecNumber>
    </recommendedName>
</protein>
<dbReference type="GO" id="GO:0005524">
    <property type="term" value="F:ATP binding"/>
    <property type="evidence" value="ECO:0007669"/>
    <property type="project" value="UniProtKB-KW"/>
</dbReference>
<keyword evidence="12" id="KW-0902">Two-component regulatory system</keyword>
<dbReference type="PANTHER" id="PTHR45528">
    <property type="entry name" value="SENSOR HISTIDINE KINASE CPXA"/>
    <property type="match status" value="1"/>
</dbReference>
<evidence type="ECO:0000259" key="15">
    <source>
        <dbReference type="PROSITE" id="PS50109"/>
    </source>
</evidence>
<keyword evidence="13 14" id="KW-0472">Membrane</keyword>
<dbReference type="InterPro" id="IPR050398">
    <property type="entry name" value="HssS/ArlS-like"/>
</dbReference>
<feature type="transmembrane region" description="Helical" evidence="14">
    <location>
        <begin position="156"/>
        <end position="175"/>
    </location>
</feature>
<evidence type="ECO:0000256" key="13">
    <source>
        <dbReference type="ARBA" id="ARBA00023136"/>
    </source>
</evidence>
<evidence type="ECO:0000256" key="8">
    <source>
        <dbReference type="ARBA" id="ARBA00022741"/>
    </source>
</evidence>
<dbReference type="InterPro" id="IPR003594">
    <property type="entry name" value="HATPase_dom"/>
</dbReference>
<feature type="domain" description="Histidine kinase" evidence="15">
    <location>
        <begin position="238"/>
        <end position="455"/>
    </location>
</feature>
<evidence type="ECO:0000313" key="18">
    <source>
        <dbReference type="Proteomes" id="UP000199673"/>
    </source>
</evidence>
<evidence type="ECO:0000256" key="14">
    <source>
        <dbReference type="SAM" id="Phobius"/>
    </source>
</evidence>
<evidence type="ECO:0000256" key="4">
    <source>
        <dbReference type="ARBA" id="ARBA00022475"/>
    </source>
</evidence>
<sequence length="458" mass="52058">MKLQNKIIYILLTAFIGYTLLFSGFIYYSISIFAFTDFYKRLEIRAIATAKIELEKQKDSNVVQQLRQDYLEPLTNEQHLILEDINEETVVNDPRLDKYNKSFLNEVVTEGIGTYSQQNVFIYGTIYTTPDQKNHLVILSAENYFIANHLAYLRNLIFTSLAIAFLLIVVFSIMFSRKIIEPIQNIIKKTKKIGSENLHMRLEVPENNDSVRELAQTFNDMLNRLETSFETQKNFISNASHELNTPLTSIIGEADVSLSKLRKPEDYIESLNAILDEAEKLQKKTQALLLLAQTGFDGKRQKFGKVRMDQLILDVKETVEKIQTKNKISLDFSLLPENPLLLKVLGNEQLLHLAVSNIVLNACKYSDGQTVNIALAVMDGSIIIIVKDNGIGIPSDEIDYIYDPYFRASNTKNHEGHGIGLPLARNIIRIHDGELRVSSTLNKGTTVEIHLPKGDFVL</sequence>
<dbReference type="RefSeq" id="WP_091697888.1">
    <property type="nucleotide sequence ID" value="NZ_FPBF01000009.1"/>
</dbReference>
<dbReference type="AlphaFoldDB" id="A0A1I7E2D6"/>
<dbReference type="CDD" id="cd00082">
    <property type="entry name" value="HisKA"/>
    <property type="match status" value="1"/>
</dbReference>
<keyword evidence="10" id="KW-0067">ATP-binding</keyword>
<dbReference type="CDD" id="cd00075">
    <property type="entry name" value="HATPase"/>
    <property type="match status" value="1"/>
</dbReference>
<dbReference type="PRINTS" id="PR00344">
    <property type="entry name" value="BCTRLSENSOR"/>
</dbReference>
<evidence type="ECO:0000256" key="1">
    <source>
        <dbReference type="ARBA" id="ARBA00000085"/>
    </source>
</evidence>
<dbReference type="GO" id="GO:0000155">
    <property type="term" value="F:phosphorelay sensor kinase activity"/>
    <property type="evidence" value="ECO:0007669"/>
    <property type="project" value="InterPro"/>
</dbReference>
<dbReference type="SUPFAM" id="SSF55874">
    <property type="entry name" value="ATPase domain of HSP90 chaperone/DNA topoisomerase II/histidine kinase"/>
    <property type="match status" value="1"/>
</dbReference>
<dbReference type="PROSITE" id="PS50885">
    <property type="entry name" value="HAMP"/>
    <property type="match status" value="1"/>
</dbReference>
<dbReference type="GO" id="GO:0005886">
    <property type="term" value="C:plasma membrane"/>
    <property type="evidence" value="ECO:0007669"/>
    <property type="project" value="UniProtKB-SubCell"/>
</dbReference>
<dbReference type="Gene3D" id="1.10.287.130">
    <property type="match status" value="1"/>
</dbReference>
<feature type="transmembrane region" description="Helical" evidence="14">
    <location>
        <begin position="7"/>
        <end position="30"/>
    </location>
</feature>
<evidence type="ECO:0000256" key="6">
    <source>
        <dbReference type="ARBA" id="ARBA00022679"/>
    </source>
</evidence>
<dbReference type="EMBL" id="FPBF01000009">
    <property type="protein sequence ID" value="SFU18064.1"/>
    <property type="molecule type" value="Genomic_DNA"/>
</dbReference>
<evidence type="ECO:0000259" key="16">
    <source>
        <dbReference type="PROSITE" id="PS50885"/>
    </source>
</evidence>
<dbReference type="PANTHER" id="PTHR45528:SF1">
    <property type="entry name" value="SENSOR HISTIDINE KINASE CPXA"/>
    <property type="match status" value="1"/>
</dbReference>
<comment type="catalytic activity">
    <reaction evidence="1">
        <text>ATP + protein L-histidine = ADP + protein N-phospho-L-histidine.</text>
        <dbReference type="EC" id="2.7.13.3"/>
    </reaction>
</comment>
<evidence type="ECO:0000256" key="3">
    <source>
        <dbReference type="ARBA" id="ARBA00012438"/>
    </source>
</evidence>
<comment type="subcellular location">
    <subcellularLocation>
        <location evidence="2">Cell membrane</location>
        <topology evidence="2">Multi-pass membrane protein</topology>
    </subcellularLocation>
</comment>
<keyword evidence="7 14" id="KW-0812">Transmembrane</keyword>
<dbReference type="Proteomes" id="UP000199673">
    <property type="component" value="Unassembled WGS sequence"/>
</dbReference>
<proteinExistence type="predicted"/>
<evidence type="ECO:0000313" key="17">
    <source>
        <dbReference type="EMBL" id="SFU18064.1"/>
    </source>
</evidence>
<dbReference type="SMART" id="SM00388">
    <property type="entry name" value="HisKA"/>
    <property type="match status" value="1"/>
</dbReference>
<dbReference type="Pfam" id="PF00512">
    <property type="entry name" value="HisKA"/>
    <property type="match status" value="1"/>
</dbReference>
<dbReference type="InterPro" id="IPR036890">
    <property type="entry name" value="HATPase_C_sf"/>
</dbReference>
<dbReference type="CDD" id="cd06225">
    <property type="entry name" value="HAMP"/>
    <property type="match status" value="1"/>
</dbReference>
<dbReference type="InterPro" id="IPR005467">
    <property type="entry name" value="His_kinase_dom"/>
</dbReference>
<feature type="domain" description="HAMP" evidence="16">
    <location>
        <begin position="177"/>
        <end position="230"/>
    </location>
</feature>
<keyword evidence="4" id="KW-1003">Cell membrane</keyword>
<dbReference type="SUPFAM" id="SSF47384">
    <property type="entry name" value="Homodimeric domain of signal transducing histidine kinase"/>
    <property type="match status" value="1"/>
</dbReference>
<organism evidence="17 18">
    <name type="scientific">Algoriphagus locisalis</name>
    <dbReference type="NCBI Taxonomy" id="305507"/>
    <lineage>
        <taxon>Bacteria</taxon>
        <taxon>Pseudomonadati</taxon>
        <taxon>Bacteroidota</taxon>
        <taxon>Cytophagia</taxon>
        <taxon>Cytophagales</taxon>
        <taxon>Cyclobacteriaceae</taxon>
        <taxon>Algoriphagus</taxon>
    </lineage>
</organism>
<evidence type="ECO:0000256" key="12">
    <source>
        <dbReference type="ARBA" id="ARBA00023012"/>
    </source>
</evidence>
<dbReference type="Gene3D" id="3.30.565.10">
    <property type="entry name" value="Histidine kinase-like ATPase, C-terminal domain"/>
    <property type="match status" value="1"/>
</dbReference>
<dbReference type="InterPro" id="IPR003660">
    <property type="entry name" value="HAMP_dom"/>
</dbReference>
<keyword evidence="5" id="KW-0597">Phosphoprotein</keyword>
<name>A0A1I7E2D6_9BACT</name>
<keyword evidence="8" id="KW-0547">Nucleotide-binding</keyword>
<keyword evidence="9 17" id="KW-0418">Kinase</keyword>
<dbReference type="Gene3D" id="6.10.340.10">
    <property type="match status" value="1"/>
</dbReference>
<dbReference type="Pfam" id="PF00672">
    <property type="entry name" value="HAMP"/>
    <property type="match status" value="1"/>
</dbReference>
<evidence type="ECO:0000256" key="7">
    <source>
        <dbReference type="ARBA" id="ARBA00022692"/>
    </source>
</evidence>
<dbReference type="EC" id="2.7.13.3" evidence="3"/>
<accession>A0A1I7E2D6</accession>
<dbReference type="SMART" id="SM00387">
    <property type="entry name" value="HATPase_c"/>
    <property type="match status" value="1"/>
</dbReference>
<reference evidence="18" key="1">
    <citation type="submission" date="2016-10" db="EMBL/GenBank/DDBJ databases">
        <authorList>
            <person name="Varghese N."/>
            <person name="Submissions S."/>
        </authorList>
    </citation>
    <scope>NUCLEOTIDE SEQUENCE [LARGE SCALE GENOMIC DNA]</scope>
    <source>
        <strain evidence="18">DSM 23445</strain>
    </source>
</reference>
<dbReference type="InterPro" id="IPR036097">
    <property type="entry name" value="HisK_dim/P_sf"/>
</dbReference>
<evidence type="ECO:0000256" key="10">
    <source>
        <dbReference type="ARBA" id="ARBA00022840"/>
    </source>
</evidence>
<evidence type="ECO:0000256" key="11">
    <source>
        <dbReference type="ARBA" id="ARBA00022989"/>
    </source>
</evidence>
<dbReference type="Pfam" id="PF02518">
    <property type="entry name" value="HATPase_c"/>
    <property type="match status" value="1"/>
</dbReference>
<dbReference type="STRING" id="305507.SAMN04489724_4755"/>
<evidence type="ECO:0000256" key="9">
    <source>
        <dbReference type="ARBA" id="ARBA00022777"/>
    </source>
</evidence>
<dbReference type="InterPro" id="IPR004358">
    <property type="entry name" value="Sig_transdc_His_kin-like_C"/>
</dbReference>
<dbReference type="InterPro" id="IPR003661">
    <property type="entry name" value="HisK_dim/P_dom"/>
</dbReference>
<dbReference type="SMART" id="SM00304">
    <property type="entry name" value="HAMP"/>
    <property type="match status" value="1"/>
</dbReference>
<evidence type="ECO:0000256" key="2">
    <source>
        <dbReference type="ARBA" id="ARBA00004651"/>
    </source>
</evidence>
<keyword evidence="11 14" id="KW-1133">Transmembrane helix</keyword>
<keyword evidence="18" id="KW-1185">Reference proteome</keyword>
<dbReference type="PROSITE" id="PS50109">
    <property type="entry name" value="HIS_KIN"/>
    <property type="match status" value="1"/>
</dbReference>
<keyword evidence="6" id="KW-0808">Transferase</keyword>
<evidence type="ECO:0000256" key="5">
    <source>
        <dbReference type="ARBA" id="ARBA00022553"/>
    </source>
</evidence>
<dbReference type="OrthoDB" id="594725at2"/>
<gene>
    <name evidence="17" type="ORF">SAMN04489724_4755</name>
</gene>
<dbReference type="SUPFAM" id="SSF158472">
    <property type="entry name" value="HAMP domain-like"/>
    <property type="match status" value="1"/>
</dbReference>